<keyword evidence="4 7" id="KW-1133">Transmembrane helix</keyword>
<feature type="compositionally biased region" description="Basic and acidic residues" evidence="6">
    <location>
        <begin position="497"/>
        <end position="513"/>
    </location>
</feature>
<keyword evidence="3 7" id="KW-0812">Transmembrane</keyword>
<keyword evidence="2" id="KW-0813">Transport</keyword>
<dbReference type="SUPFAM" id="SSF103473">
    <property type="entry name" value="MFS general substrate transporter"/>
    <property type="match status" value="1"/>
</dbReference>
<protein>
    <submittedName>
        <fullName evidence="9">Major facilitator superfamily protein</fullName>
    </submittedName>
</protein>
<feature type="transmembrane region" description="Helical" evidence="7">
    <location>
        <begin position="445"/>
        <end position="464"/>
    </location>
</feature>
<dbReference type="PANTHER" id="PTHR42718:SF9">
    <property type="entry name" value="MAJOR FACILITATOR SUPERFAMILY MULTIDRUG TRANSPORTER MFSC"/>
    <property type="match status" value="1"/>
</dbReference>
<dbReference type="GO" id="GO:0022857">
    <property type="term" value="F:transmembrane transporter activity"/>
    <property type="evidence" value="ECO:0007669"/>
    <property type="project" value="InterPro"/>
</dbReference>
<feature type="transmembrane region" description="Helical" evidence="7">
    <location>
        <begin position="335"/>
        <end position="358"/>
    </location>
</feature>
<dbReference type="PANTHER" id="PTHR42718">
    <property type="entry name" value="MAJOR FACILITATOR SUPERFAMILY MULTIDRUG TRANSPORTER MFSC"/>
    <property type="match status" value="1"/>
</dbReference>
<feature type="transmembrane region" description="Helical" evidence="7">
    <location>
        <begin position="167"/>
        <end position="190"/>
    </location>
</feature>
<feature type="non-terminal residue" evidence="9">
    <location>
        <position position="1"/>
    </location>
</feature>
<evidence type="ECO:0000256" key="6">
    <source>
        <dbReference type="SAM" id="MobiDB-lite"/>
    </source>
</evidence>
<accession>A0A146KI40</accession>
<feature type="domain" description="Major facilitator superfamily (MFS) profile" evidence="8">
    <location>
        <begin position="10"/>
        <end position="461"/>
    </location>
</feature>
<dbReference type="Gene3D" id="1.20.1250.20">
    <property type="entry name" value="MFS general substrate transporter like domains"/>
    <property type="match status" value="1"/>
</dbReference>
<comment type="subcellular location">
    <subcellularLocation>
        <location evidence="1">Membrane</location>
        <topology evidence="1">Multi-pass membrane protein</topology>
    </subcellularLocation>
</comment>
<dbReference type="Pfam" id="PF07690">
    <property type="entry name" value="MFS_1"/>
    <property type="match status" value="1"/>
</dbReference>
<feature type="transmembrane region" description="Helical" evidence="7">
    <location>
        <begin position="73"/>
        <end position="98"/>
    </location>
</feature>
<dbReference type="GO" id="GO:0016020">
    <property type="term" value="C:membrane"/>
    <property type="evidence" value="ECO:0007669"/>
    <property type="project" value="UniProtKB-SubCell"/>
</dbReference>
<proteinExistence type="predicted"/>
<feature type="transmembrane region" description="Helical" evidence="7">
    <location>
        <begin position="110"/>
        <end position="131"/>
    </location>
</feature>
<evidence type="ECO:0000259" key="8">
    <source>
        <dbReference type="PROSITE" id="PS50850"/>
    </source>
</evidence>
<evidence type="ECO:0000256" key="3">
    <source>
        <dbReference type="ARBA" id="ARBA00022692"/>
    </source>
</evidence>
<evidence type="ECO:0000313" key="9">
    <source>
        <dbReference type="EMBL" id="JAP96127.1"/>
    </source>
</evidence>
<evidence type="ECO:0000256" key="2">
    <source>
        <dbReference type="ARBA" id="ARBA00022448"/>
    </source>
</evidence>
<dbReference type="EMBL" id="GDID01000479">
    <property type="protein sequence ID" value="JAP96127.1"/>
    <property type="molecule type" value="Transcribed_RNA"/>
</dbReference>
<feature type="transmembrane region" description="Helical" evidence="7">
    <location>
        <begin position="138"/>
        <end position="161"/>
    </location>
</feature>
<evidence type="ECO:0000256" key="4">
    <source>
        <dbReference type="ARBA" id="ARBA00022989"/>
    </source>
</evidence>
<reference evidence="9" key="1">
    <citation type="submission" date="2015-07" db="EMBL/GenBank/DDBJ databases">
        <title>Adaptation to a free-living lifestyle via gene acquisitions in the diplomonad Trepomonas sp. PC1.</title>
        <authorList>
            <person name="Xu F."/>
            <person name="Jerlstrom-Hultqvist J."/>
            <person name="Kolisko M."/>
            <person name="Simpson A.G.B."/>
            <person name="Roger A.J."/>
            <person name="Svard S.G."/>
            <person name="Andersson J.O."/>
        </authorList>
    </citation>
    <scope>NUCLEOTIDE SEQUENCE</scope>
    <source>
        <strain evidence="9">PC1</strain>
    </source>
</reference>
<dbReference type="PROSITE" id="PS50850">
    <property type="entry name" value="MFS"/>
    <property type="match status" value="1"/>
</dbReference>
<dbReference type="InterPro" id="IPR011701">
    <property type="entry name" value="MFS"/>
</dbReference>
<dbReference type="InterPro" id="IPR020846">
    <property type="entry name" value="MFS_dom"/>
</dbReference>
<feature type="transmembrane region" description="Helical" evidence="7">
    <location>
        <begin position="202"/>
        <end position="222"/>
    </location>
</feature>
<evidence type="ECO:0000256" key="5">
    <source>
        <dbReference type="ARBA" id="ARBA00023136"/>
    </source>
</evidence>
<dbReference type="InterPro" id="IPR036259">
    <property type="entry name" value="MFS_trans_sf"/>
</dbReference>
<name>A0A146KI40_9EUKA</name>
<feature type="transmembrane region" description="Helical" evidence="7">
    <location>
        <begin position="269"/>
        <end position="285"/>
    </location>
</feature>
<gene>
    <name evidence="9" type="ORF">TPC1_10640</name>
</gene>
<feature type="transmembrane region" description="Helical" evidence="7">
    <location>
        <begin position="370"/>
        <end position="393"/>
    </location>
</feature>
<organism evidence="9">
    <name type="scientific">Trepomonas sp. PC1</name>
    <dbReference type="NCBI Taxonomy" id="1076344"/>
    <lineage>
        <taxon>Eukaryota</taxon>
        <taxon>Metamonada</taxon>
        <taxon>Diplomonadida</taxon>
        <taxon>Hexamitidae</taxon>
        <taxon>Hexamitinae</taxon>
        <taxon>Trepomonas</taxon>
    </lineage>
</organism>
<keyword evidence="5 7" id="KW-0472">Membrane</keyword>
<feature type="transmembrane region" description="Helical" evidence="7">
    <location>
        <begin position="305"/>
        <end position="323"/>
    </location>
</feature>
<evidence type="ECO:0000256" key="1">
    <source>
        <dbReference type="ARBA" id="ARBA00004141"/>
    </source>
</evidence>
<dbReference type="AlphaFoldDB" id="A0A146KI40"/>
<evidence type="ECO:0000256" key="7">
    <source>
        <dbReference type="SAM" id="Phobius"/>
    </source>
</evidence>
<sequence length="513" mass="56834">KLQFQKSNAIAVAFLVSPIMMAQAMSNIHISTNQEIIKRMMKIDSTTFVWLNNIEVIIGATMATFASKLGEKFGIALIITLGLTIYSFANMLFLLPGFDSNFGVAVSFRGISAVGQGLMMPSIMPMALLFVPREKSGIVINILSCVTPGGAIVSAMVSGIVAEKLGWQYMCFFIGLIAAIIVVLLLIFVPYKNIPKNPKAQFDAPGSVLFAASLFCIVFGLLALKGMLFMPIAALLLIFGIILMLIFVGYNNYFSKHPTFDKFLFNTNYLRVFACNLMIGIPNNIVRQVGTWHLYDPSMVGAQLMPYMIAIGLTSSFLIAPIVSRLSKKMIMKNILMIFSTSAIVSLVLNFCQLMNWISKPRELKVFLDVFAMFISCGCQIGSSVILSTILFLTVEKRCQSQIGVMNNVLSNLNQLFGQSLAFLLQEKLMEQDLKSNQMMGAIEGVATGLILVFFLIAMSLNVYDFEKGKCGYKKIEKETNQVVEESDTEKVPLLQEETKQEGQPQIEEKKYT</sequence>
<feature type="region of interest" description="Disordered" evidence="6">
    <location>
        <begin position="486"/>
        <end position="513"/>
    </location>
</feature>
<feature type="transmembrane region" description="Helical" evidence="7">
    <location>
        <begin position="228"/>
        <end position="248"/>
    </location>
</feature>